<protein>
    <submittedName>
        <fullName evidence="2">SDR family oxidoreductase</fullName>
    </submittedName>
</protein>
<dbReference type="CDD" id="cd08946">
    <property type="entry name" value="SDR_e"/>
    <property type="match status" value="1"/>
</dbReference>
<accession>A0A4R4SXS9</accession>
<feature type="domain" description="NAD-dependent epimerase/dehydratase" evidence="1">
    <location>
        <begin position="9"/>
        <end position="250"/>
    </location>
</feature>
<organism evidence="2 3">
    <name type="scientific">Streptomyces hainanensis</name>
    <dbReference type="NCBI Taxonomy" id="402648"/>
    <lineage>
        <taxon>Bacteria</taxon>
        <taxon>Bacillati</taxon>
        <taxon>Actinomycetota</taxon>
        <taxon>Actinomycetes</taxon>
        <taxon>Kitasatosporales</taxon>
        <taxon>Streptomycetaceae</taxon>
        <taxon>Streptomyces</taxon>
    </lineage>
</organism>
<dbReference type="EMBL" id="SMKI01000349">
    <property type="protein sequence ID" value="TDC69111.1"/>
    <property type="molecule type" value="Genomic_DNA"/>
</dbReference>
<gene>
    <name evidence="2" type="ORF">E1283_26430</name>
</gene>
<reference evidence="2 3" key="1">
    <citation type="submission" date="2019-03" db="EMBL/GenBank/DDBJ databases">
        <title>Draft genome sequences of novel Actinobacteria.</title>
        <authorList>
            <person name="Sahin N."/>
            <person name="Ay H."/>
            <person name="Saygin H."/>
        </authorList>
    </citation>
    <scope>NUCLEOTIDE SEQUENCE [LARGE SCALE GENOMIC DNA]</scope>
    <source>
        <strain evidence="2 3">DSM 41900</strain>
    </source>
</reference>
<evidence type="ECO:0000259" key="1">
    <source>
        <dbReference type="Pfam" id="PF01370"/>
    </source>
</evidence>
<evidence type="ECO:0000313" key="3">
    <source>
        <dbReference type="Proteomes" id="UP000295345"/>
    </source>
</evidence>
<comment type="caution">
    <text evidence="2">The sequence shown here is derived from an EMBL/GenBank/DDBJ whole genome shotgun (WGS) entry which is preliminary data.</text>
</comment>
<proteinExistence type="predicted"/>
<dbReference type="Proteomes" id="UP000295345">
    <property type="component" value="Unassembled WGS sequence"/>
</dbReference>
<dbReference type="SUPFAM" id="SSF51735">
    <property type="entry name" value="NAD(P)-binding Rossmann-fold domains"/>
    <property type="match status" value="1"/>
</dbReference>
<keyword evidence="3" id="KW-1185">Reference proteome</keyword>
<dbReference type="AlphaFoldDB" id="A0A4R4SXS9"/>
<dbReference type="RefSeq" id="WP_132820664.1">
    <property type="nucleotide sequence ID" value="NZ_SMKI01000349.1"/>
</dbReference>
<sequence>MSAARRPTVAVLGASGYLGSVLTGLLARRPVRLRPVARRAVPVPGGAVADVEPLAADLTEPAAVTRAVGDADVVLHLAKHAGDWRLPESEPAATERVNVGVMRAVLDALADRPGAGGRPPPVVVFAGACTQIGRTPERPMDGTEPDHPQTAYDRQKLAAEELLKAADRAGAVRGVSLRLATVFGQSPLSEVPDPGVVMTMARLALAGRPLTMWHDGSVVRDITFVEDVGRAFLAATDHPDALRGRHWMIGTGRHARLGAVFRTVADAVAEATGRPPVPVVTVEPPDAAVLTDFLPVYIDPEPFAKATGWRARVPLREGVDRGVAALVRRAAPAAP</sequence>
<dbReference type="InterPro" id="IPR036291">
    <property type="entry name" value="NAD(P)-bd_dom_sf"/>
</dbReference>
<name>A0A4R4SXS9_9ACTN</name>
<dbReference type="PANTHER" id="PTHR43245">
    <property type="entry name" value="BIFUNCTIONAL POLYMYXIN RESISTANCE PROTEIN ARNA"/>
    <property type="match status" value="1"/>
</dbReference>
<dbReference type="Pfam" id="PF01370">
    <property type="entry name" value="Epimerase"/>
    <property type="match status" value="1"/>
</dbReference>
<dbReference type="InterPro" id="IPR050177">
    <property type="entry name" value="Lipid_A_modif_metabolic_enz"/>
</dbReference>
<dbReference type="InterPro" id="IPR001509">
    <property type="entry name" value="Epimerase_deHydtase"/>
</dbReference>
<dbReference type="OrthoDB" id="3288614at2"/>
<dbReference type="PANTHER" id="PTHR43245:SF13">
    <property type="entry name" value="UDP-D-APIOSE_UDP-D-XYLOSE SYNTHASE 2"/>
    <property type="match status" value="1"/>
</dbReference>
<evidence type="ECO:0000313" key="2">
    <source>
        <dbReference type="EMBL" id="TDC69111.1"/>
    </source>
</evidence>
<dbReference type="Gene3D" id="3.40.50.720">
    <property type="entry name" value="NAD(P)-binding Rossmann-like Domain"/>
    <property type="match status" value="1"/>
</dbReference>